<dbReference type="IntAct" id="Q6ZSX8">
    <property type="interactions" value="1"/>
</dbReference>
<dbReference type="AlphaFoldDB" id="Q6ZSX8"/>
<sequence length="136" mass="15475">MKKRFYNAKTVSILLVKQQNNWAISSQLHHQLMPNLESIWLRMEKESLPRSLNFDHHGIYMNWQTKFMLLLKTVSIPRSQAIFTQPGLGSGTPQGYKQSHSALGWAATLSCWGKDGSRQLSWVTAGSSFHKSDLIS</sequence>
<name>Q6ZSX8_HUMAN</name>
<accession>Q6ZSX8</accession>
<dbReference type="EMBL" id="AK127082">
    <property type="protein sequence ID" value="BAC86818.1"/>
    <property type="molecule type" value="mRNA"/>
</dbReference>
<reference evidence="1" key="1">
    <citation type="submission" date="2003-07" db="EMBL/GenBank/DDBJ databases">
        <title>NEDO human cDNA sequencing project.</title>
        <authorList>
            <person name="Suzuki O."/>
            <person name="Sasaki N."/>
            <person name="Aotsuka S."/>
            <person name="Shoji T."/>
            <person name="Ichihara T."/>
            <person name="Shiohata N."/>
            <person name="Matsumoto K."/>
            <person name="Hirano M."/>
            <person name="Sano S."/>
            <person name="Nomura R."/>
            <person name="Yoshikawa Y."/>
            <person name="Matsumura Y."/>
            <person name="Moriya S."/>
            <person name="Chiba E."/>
            <person name="Momiyama H."/>
            <person name="Onogawa S."/>
            <person name="Kaeriyama S."/>
            <person name="Satoh N."/>
            <person name="Matsunawa H."/>
            <person name="Takahashi E."/>
            <person name="Kataoka R."/>
            <person name="Kuga N."/>
            <person name="Kuroda A."/>
            <person name="Satoh I."/>
            <person name="Kamata K."/>
            <person name="Takami S."/>
            <person name="Terashima Y."/>
            <person name="Watanabe M."/>
            <person name="Sugiyama T."/>
            <person name="Irie R."/>
            <person name="Otsuki T."/>
            <person name="Sato H."/>
            <person name="Ota T."/>
            <person name="Wakamatsu A."/>
            <person name="Ishii S."/>
            <person name="Yamamoto J."/>
            <person name="Isono Y."/>
            <person name="Kawai-Hio Y."/>
            <person name="Saito K."/>
            <person name="Nishikawa T."/>
            <person name="Kimura K."/>
            <person name="Yamashita H."/>
            <person name="Matsuo K."/>
            <person name="Nakamura Y."/>
            <person name="Sekine M."/>
            <person name="Kikuchi H."/>
            <person name="Kanda K."/>
            <person name="Wagatsuma M."/>
            <person name="Murakawa K."/>
            <person name="Kanehori K."/>
            <person name="Takahashi-Fujii A."/>
            <person name="Oshima A."/>
            <person name="Sugiyama A."/>
            <person name="Kawakami B."/>
            <person name="Suzuki Y."/>
            <person name="Sugano S."/>
            <person name="Nagahari K."/>
            <person name="Masuho Y."/>
            <person name="Nagai K."/>
            <person name="Isogai T."/>
        </authorList>
    </citation>
    <scope>NUCLEOTIDE SEQUENCE</scope>
    <source>
        <tissue evidence="1">Brain</tissue>
    </source>
</reference>
<protein>
    <submittedName>
        <fullName evidence="1">cDNA FLJ45139 fis, clone BRAWH3039623</fullName>
    </submittedName>
</protein>
<evidence type="ECO:0000313" key="1">
    <source>
        <dbReference type="EMBL" id="BAC86818.1"/>
    </source>
</evidence>
<proteinExistence type="evidence at transcript level"/>
<organism evidence="1">
    <name type="scientific">Homo sapiens</name>
    <name type="common">Human</name>
    <dbReference type="NCBI Taxonomy" id="9606"/>
    <lineage>
        <taxon>Eukaryota</taxon>
        <taxon>Metazoa</taxon>
        <taxon>Chordata</taxon>
        <taxon>Craniata</taxon>
        <taxon>Vertebrata</taxon>
        <taxon>Euteleostomi</taxon>
        <taxon>Mammalia</taxon>
        <taxon>Eutheria</taxon>
        <taxon>Euarchontoglires</taxon>
        <taxon>Primates</taxon>
        <taxon>Haplorrhini</taxon>
        <taxon>Catarrhini</taxon>
        <taxon>Hominidae</taxon>
        <taxon>Homo</taxon>
    </lineage>
</organism>